<evidence type="ECO:0000313" key="2">
    <source>
        <dbReference type="Proteomes" id="UP000199758"/>
    </source>
</evidence>
<sequence>MNPIKPDAPSCERNRDPILTLLRPHFADRHHVLEIGSGTGQHAVYFAAAMPHLRWQTSDRVACHAGIRAWIDESGLANVLPPIELDVAGCWPTTRYDAIFTSNTLHIISAAQVEALFAALPAVMSDDARLAVYGPFNEQGRYTSPSNGEFDAMLKARDPLSGLRDIEWVDALAQQSGLRLIEDRAMPANNRGLVWQRVAAAS</sequence>
<dbReference type="Gene3D" id="3.40.50.150">
    <property type="entry name" value="Vaccinia Virus protein VP39"/>
    <property type="match status" value="1"/>
</dbReference>
<dbReference type="SUPFAM" id="SSF53335">
    <property type="entry name" value="S-adenosyl-L-methionine-dependent methyltransferases"/>
    <property type="match status" value="1"/>
</dbReference>
<accession>A0A1M5K6D4</accession>
<proteinExistence type="predicted"/>
<dbReference type="InterPro" id="IPR029063">
    <property type="entry name" value="SAM-dependent_MTases_sf"/>
</dbReference>
<evidence type="ECO:0000313" key="1">
    <source>
        <dbReference type="EMBL" id="SHG47803.1"/>
    </source>
</evidence>
<evidence type="ECO:0008006" key="3">
    <source>
        <dbReference type="Google" id="ProtNLM"/>
    </source>
</evidence>
<dbReference type="EMBL" id="FQWZ01000001">
    <property type="protein sequence ID" value="SHG47803.1"/>
    <property type="molecule type" value="Genomic_DNA"/>
</dbReference>
<dbReference type="RefSeq" id="WP_072893105.1">
    <property type="nucleotide sequence ID" value="NZ_FQWZ01000001.1"/>
</dbReference>
<protein>
    <recommendedName>
        <fullName evidence="3">DUF938 domain-containing protein</fullName>
    </recommendedName>
</protein>
<reference evidence="1 2" key="1">
    <citation type="submission" date="2016-11" db="EMBL/GenBank/DDBJ databases">
        <authorList>
            <person name="Jaros S."/>
            <person name="Januszkiewicz K."/>
            <person name="Wedrychowicz H."/>
        </authorList>
    </citation>
    <scope>NUCLEOTIDE SEQUENCE [LARGE SCALE GENOMIC DNA]</scope>
    <source>
        <strain evidence="1 2">CGMCC 1.7049</strain>
    </source>
</reference>
<dbReference type="Pfam" id="PF06080">
    <property type="entry name" value="DUF938"/>
    <property type="match status" value="1"/>
</dbReference>
<organism evidence="1 2">
    <name type="scientific">Hydrocarboniphaga daqingensis</name>
    <dbReference type="NCBI Taxonomy" id="490188"/>
    <lineage>
        <taxon>Bacteria</taxon>
        <taxon>Pseudomonadati</taxon>
        <taxon>Pseudomonadota</taxon>
        <taxon>Gammaproteobacteria</taxon>
        <taxon>Nevskiales</taxon>
        <taxon>Nevskiaceae</taxon>
        <taxon>Hydrocarboniphaga</taxon>
    </lineage>
</organism>
<name>A0A1M5K6D4_9GAMM</name>
<dbReference type="AlphaFoldDB" id="A0A1M5K6D4"/>
<dbReference type="Proteomes" id="UP000199758">
    <property type="component" value="Unassembled WGS sequence"/>
</dbReference>
<keyword evidence="2" id="KW-1185">Reference proteome</keyword>
<dbReference type="STRING" id="490188.SAMN04488068_0362"/>
<dbReference type="PANTHER" id="PTHR20974:SF0">
    <property type="entry name" value="UPF0585 PROTEIN CG18661"/>
    <property type="match status" value="1"/>
</dbReference>
<dbReference type="InterPro" id="IPR010342">
    <property type="entry name" value="DUF938"/>
</dbReference>
<dbReference type="PANTHER" id="PTHR20974">
    <property type="entry name" value="UPF0585 PROTEIN CG18661"/>
    <property type="match status" value="1"/>
</dbReference>
<gene>
    <name evidence="1" type="ORF">SAMN04488068_0362</name>
</gene>
<dbReference type="OrthoDB" id="5563826at2"/>